<dbReference type="OrthoDB" id="7941246at2"/>
<reference evidence="2 3" key="1">
    <citation type="submission" date="2015-01" db="EMBL/GenBank/DDBJ databases">
        <title>Draft genome of the acidophilic iron oxidizer Ferrimicrobium acidiphilum strain T23.</title>
        <authorList>
            <person name="Poehlein A."/>
            <person name="Eisen S."/>
            <person name="Schloemann M."/>
            <person name="Johnson B.D."/>
            <person name="Daniel R."/>
            <person name="Muehling M."/>
        </authorList>
    </citation>
    <scope>NUCLEOTIDE SEQUENCE [LARGE SCALE GENOMIC DNA]</scope>
    <source>
        <strain evidence="2 3">T23</strain>
    </source>
</reference>
<organism evidence="2 3">
    <name type="scientific">Ferrimicrobium acidiphilum DSM 19497</name>
    <dbReference type="NCBI Taxonomy" id="1121877"/>
    <lineage>
        <taxon>Bacteria</taxon>
        <taxon>Bacillati</taxon>
        <taxon>Actinomycetota</taxon>
        <taxon>Acidimicrobiia</taxon>
        <taxon>Acidimicrobiales</taxon>
        <taxon>Acidimicrobiaceae</taxon>
        <taxon>Ferrimicrobium</taxon>
    </lineage>
</organism>
<dbReference type="InterPro" id="IPR036291">
    <property type="entry name" value="NAD(P)-bd_dom_sf"/>
</dbReference>
<dbReference type="AlphaFoldDB" id="A0A0D8FSM1"/>
<sequence>MRILVIGGTQFIGRHVVAELLARGDEVTLFHRGRTNPSLFPEVSHILGDRNSDLSGLANGDWDATIDTSAYFPRQVKLLAEHLGVRGGTYVHVSSVSAYASPIEAGYTEDAPLQTLSDPTIEEVTGQTYGGLKALCELEAQRSFRHVPVAIVRPTYVVGPYDHTQRFTWWIEMIARGGIFLAPGPKENPFQVIDVRDLADFMVTLAHAQTAGTYHTVSPPSGITFAEFLELVKAVVGPSDLNLEWVEPSLLREVGVNESVFPLWAGDDPDRNVGAANPERAYAAGLAPRPLRDTIEDTHAWAMADGFDPLQVPGFGLSQEQVSDLLARIGETA</sequence>
<dbReference type="STRING" id="1121877.FEAC_21240"/>
<gene>
    <name evidence="2" type="ORF">FEAC_21240</name>
</gene>
<name>A0A0D8FSM1_9ACTN</name>
<accession>A0A0D8FSM1</accession>
<dbReference type="GeneID" id="78373198"/>
<dbReference type="eggNOG" id="COG0451">
    <property type="taxonomic scope" value="Bacteria"/>
</dbReference>
<dbReference type="Gene3D" id="3.40.50.720">
    <property type="entry name" value="NAD(P)-binding Rossmann-like Domain"/>
    <property type="match status" value="1"/>
</dbReference>
<dbReference type="PANTHER" id="PTHR43245:SF13">
    <property type="entry name" value="UDP-D-APIOSE_UDP-D-XYLOSE SYNTHASE 2"/>
    <property type="match status" value="1"/>
</dbReference>
<evidence type="ECO:0000259" key="1">
    <source>
        <dbReference type="Pfam" id="PF01370"/>
    </source>
</evidence>
<evidence type="ECO:0000313" key="3">
    <source>
        <dbReference type="Proteomes" id="UP000032336"/>
    </source>
</evidence>
<dbReference type="InterPro" id="IPR001509">
    <property type="entry name" value="Epimerase_deHydtase"/>
</dbReference>
<dbReference type="EMBL" id="JXUW01000021">
    <property type="protein sequence ID" value="KJE76141.1"/>
    <property type="molecule type" value="Genomic_DNA"/>
</dbReference>
<dbReference type="Proteomes" id="UP000032336">
    <property type="component" value="Unassembled WGS sequence"/>
</dbReference>
<comment type="caution">
    <text evidence="2">The sequence shown here is derived from an EMBL/GenBank/DDBJ whole genome shotgun (WGS) entry which is preliminary data.</text>
</comment>
<proteinExistence type="predicted"/>
<feature type="domain" description="NAD-dependent epimerase/dehydratase" evidence="1">
    <location>
        <begin position="3"/>
        <end position="210"/>
    </location>
</feature>
<keyword evidence="3" id="KW-1185">Reference proteome</keyword>
<evidence type="ECO:0000313" key="2">
    <source>
        <dbReference type="EMBL" id="KJE76141.1"/>
    </source>
</evidence>
<protein>
    <submittedName>
        <fullName evidence="2">NAD dependent epimerase/dehydratase family protein</fullName>
    </submittedName>
</protein>
<dbReference type="Pfam" id="PF01370">
    <property type="entry name" value="Epimerase"/>
    <property type="match status" value="1"/>
</dbReference>
<dbReference type="InterPro" id="IPR050177">
    <property type="entry name" value="Lipid_A_modif_metabolic_enz"/>
</dbReference>
<dbReference type="PANTHER" id="PTHR43245">
    <property type="entry name" value="BIFUNCTIONAL POLYMYXIN RESISTANCE PROTEIN ARNA"/>
    <property type="match status" value="1"/>
</dbReference>
<dbReference type="SUPFAM" id="SSF51735">
    <property type="entry name" value="NAD(P)-binding Rossmann-fold domains"/>
    <property type="match status" value="1"/>
</dbReference>
<dbReference type="RefSeq" id="WP_035391118.1">
    <property type="nucleotide sequence ID" value="NZ_JQKF01000038.1"/>
</dbReference>